<evidence type="ECO:0000259" key="2">
    <source>
        <dbReference type="Pfam" id="PF01833"/>
    </source>
</evidence>
<dbReference type="STRING" id="468056.SAMN05443549_101957"/>
<protein>
    <submittedName>
        <fullName evidence="3">IPT/TIG domain-containing protein</fullName>
    </submittedName>
</protein>
<feature type="domain" description="IPT/TIG" evidence="2">
    <location>
        <begin position="114"/>
        <end position="191"/>
    </location>
</feature>
<dbReference type="Gene3D" id="2.60.40.10">
    <property type="entry name" value="Immunoglobulins"/>
    <property type="match status" value="2"/>
</dbReference>
<dbReference type="OrthoDB" id="7061696at2"/>
<keyword evidence="1" id="KW-0732">Signal</keyword>
<dbReference type="InterPro" id="IPR013783">
    <property type="entry name" value="Ig-like_fold"/>
</dbReference>
<dbReference type="SUPFAM" id="SSF81296">
    <property type="entry name" value="E set domains"/>
    <property type="match status" value="1"/>
</dbReference>
<feature type="domain" description="IPT/TIG" evidence="2">
    <location>
        <begin position="33"/>
        <end position="104"/>
    </location>
</feature>
<dbReference type="RefSeq" id="WP_073368274.1">
    <property type="nucleotide sequence ID" value="NZ_FQWB01000001.1"/>
</dbReference>
<evidence type="ECO:0000313" key="3">
    <source>
        <dbReference type="EMBL" id="SHF95329.1"/>
    </source>
</evidence>
<dbReference type="Pfam" id="PF01833">
    <property type="entry name" value="TIG"/>
    <property type="match status" value="2"/>
</dbReference>
<sequence length="341" mass="36092">MKNNIKRLSKLFAVIAFFMALSCENDDSSPSVTITKVNPAVQYIQSTATLEGTGLDQVKYVFVGNFDAPFTVSEGVISFTIPAGVTPGTNNITLVVDNNYRVTSSIDVLVKPIPTISTITPSAAAAGQNVTINGTNLNNNPVIKVAGVNATVVSATATKLVFTVPTVTNNTISSTVALTTTFGTVSTTSTFYASKNLLLNSELELGTGDNFDNWGKYNGGSAMFATSVVGEAYSGRALKVTGFGEATNQWKTQFVSDLVTTTIGTKYFVYMWIKGTTAGGSMRFSTNESGGAQYGGDQNIGTTWQQVTFTFTGKSPQTRISLDMGAKAVTYIVDNITMVAQ</sequence>
<dbReference type="Gene3D" id="2.60.120.260">
    <property type="entry name" value="Galactose-binding domain-like"/>
    <property type="match status" value="1"/>
</dbReference>
<evidence type="ECO:0000313" key="4">
    <source>
        <dbReference type="Proteomes" id="UP000184516"/>
    </source>
</evidence>
<dbReference type="AlphaFoldDB" id="A0A1M5FV82"/>
<dbReference type="SUPFAM" id="SSF49785">
    <property type="entry name" value="Galactose-binding domain-like"/>
    <property type="match status" value="1"/>
</dbReference>
<dbReference type="InterPro" id="IPR014756">
    <property type="entry name" value="Ig_E-set"/>
</dbReference>
<dbReference type="InterPro" id="IPR002909">
    <property type="entry name" value="IPT_dom"/>
</dbReference>
<dbReference type="CDD" id="cd00603">
    <property type="entry name" value="IPT_PCSR"/>
    <property type="match status" value="1"/>
</dbReference>
<dbReference type="InterPro" id="IPR008979">
    <property type="entry name" value="Galactose-bd-like_sf"/>
</dbReference>
<keyword evidence="4" id="KW-1185">Reference proteome</keyword>
<dbReference type="Proteomes" id="UP000184516">
    <property type="component" value="Unassembled WGS sequence"/>
</dbReference>
<reference evidence="4" key="1">
    <citation type="submission" date="2016-11" db="EMBL/GenBank/DDBJ databases">
        <authorList>
            <person name="Varghese N."/>
            <person name="Submissions S."/>
        </authorList>
    </citation>
    <scope>NUCLEOTIDE SEQUENCE [LARGE SCALE GENOMIC DNA]</scope>
    <source>
        <strain evidence="4">DSM 19978</strain>
    </source>
</reference>
<feature type="chain" id="PRO_5012274026" evidence="1">
    <location>
        <begin position="23"/>
        <end position="341"/>
    </location>
</feature>
<accession>A0A1M5FV82</accession>
<dbReference type="PROSITE" id="PS51257">
    <property type="entry name" value="PROKAR_LIPOPROTEIN"/>
    <property type="match status" value="1"/>
</dbReference>
<evidence type="ECO:0000256" key="1">
    <source>
        <dbReference type="SAM" id="SignalP"/>
    </source>
</evidence>
<proteinExistence type="predicted"/>
<gene>
    <name evidence="3" type="ORF">SAMN05443549_101957</name>
</gene>
<name>A0A1M5FV82_9FLAO</name>
<dbReference type="EMBL" id="FQWB01000001">
    <property type="protein sequence ID" value="SHF95329.1"/>
    <property type="molecule type" value="Genomic_DNA"/>
</dbReference>
<feature type="signal peptide" evidence="1">
    <location>
        <begin position="1"/>
        <end position="22"/>
    </location>
</feature>
<organism evidence="3 4">
    <name type="scientific">Flavobacterium fluvii</name>
    <dbReference type="NCBI Taxonomy" id="468056"/>
    <lineage>
        <taxon>Bacteria</taxon>
        <taxon>Pseudomonadati</taxon>
        <taxon>Bacteroidota</taxon>
        <taxon>Flavobacteriia</taxon>
        <taxon>Flavobacteriales</taxon>
        <taxon>Flavobacteriaceae</taxon>
        <taxon>Flavobacterium</taxon>
    </lineage>
</organism>